<accession>A0A520N1B3</accession>
<dbReference type="InterPro" id="IPR011332">
    <property type="entry name" value="Ribosomal_zn-bd"/>
</dbReference>
<dbReference type="PANTHER" id="PTHR35534">
    <property type="entry name" value="50S RIBOSOMAL PROTEIN L32"/>
    <property type="match status" value="1"/>
</dbReference>
<comment type="similarity">
    <text evidence="1 5">Belongs to the bacterial ribosomal protein bL32 family.</text>
</comment>
<dbReference type="NCBIfam" id="TIGR01031">
    <property type="entry name" value="rpmF_bact"/>
    <property type="match status" value="1"/>
</dbReference>
<dbReference type="Proteomes" id="UP000315825">
    <property type="component" value="Unassembled WGS sequence"/>
</dbReference>
<feature type="compositionally biased region" description="Polar residues" evidence="6">
    <location>
        <begin position="21"/>
        <end position="32"/>
    </location>
</feature>
<dbReference type="EMBL" id="SHBE01000001">
    <property type="protein sequence ID" value="RZO27225.1"/>
    <property type="molecule type" value="Genomic_DNA"/>
</dbReference>
<dbReference type="GO" id="GO:0015934">
    <property type="term" value="C:large ribosomal subunit"/>
    <property type="evidence" value="ECO:0007669"/>
    <property type="project" value="InterPro"/>
</dbReference>
<protein>
    <recommendedName>
        <fullName evidence="4 5">Large ribosomal subunit protein bL32</fullName>
    </recommendedName>
</protein>
<evidence type="ECO:0000256" key="4">
    <source>
        <dbReference type="ARBA" id="ARBA00035178"/>
    </source>
</evidence>
<organism evidence="7 8">
    <name type="scientific">SAR86 cluster bacterium</name>
    <dbReference type="NCBI Taxonomy" id="2030880"/>
    <lineage>
        <taxon>Bacteria</taxon>
        <taxon>Pseudomonadati</taxon>
        <taxon>Pseudomonadota</taxon>
        <taxon>Gammaproteobacteria</taxon>
        <taxon>SAR86 cluster</taxon>
    </lineage>
</organism>
<feature type="region of interest" description="Disordered" evidence="6">
    <location>
        <begin position="1"/>
        <end position="69"/>
    </location>
</feature>
<dbReference type="InterPro" id="IPR002677">
    <property type="entry name" value="Ribosomal_bL32"/>
</dbReference>
<reference evidence="7 8" key="1">
    <citation type="submission" date="2019-02" db="EMBL/GenBank/DDBJ databases">
        <title>Prokaryotic population dynamics and viral predation in marine succession experiment using metagenomics: the confinement effect.</title>
        <authorList>
            <person name="Haro-Moreno J.M."/>
            <person name="Rodriguez-Valera F."/>
            <person name="Lopez-Perez M."/>
        </authorList>
    </citation>
    <scope>NUCLEOTIDE SEQUENCE [LARGE SCALE GENOMIC DNA]</scope>
    <source>
        <strain evidence="7">MED-G159</strain>
    </source>
</reference>
<name>A0A520N1B3_9GAMM</name>
<evidence type="ECO:0000256" key="2">
    <source>
        <dbReference type="ARBA" id="ARBA00022980"/>
    </source>
</evidence>
<dbReference type="HAMAP" id="MF_00340">
    <property type="entry name" value="Ribosomal_bL32"/>
    <property type="match status" value="1"/>
</dbReference>
<proteinExistence type="inferred from homology"/>
<dbReference type="GO" id="GO:0006412">
    <property type="term" value="P:translation"/>
    <property type="evidence" value="ECO:0007669"/>
    <property type="project" value="UniProtKB-UniRule"/>
</dbReference>
<feature type="compositionally biased region" description="Basic and acidic residues" evidence="6">
    <location>
        <begin position="52"/>
        <end position="62"/>
    </location>
</feature>
<feature type="compositionally biased region" description="Basic residues" evidence="6">
    <location>
        <begin position="1"/>
        <end position="16"/>
    </location>
</feature>
<keyword evidence="2 5" id="KW-0689">Ribosomal protein</keyword>
<dbReference type="Pfam" id="PF01783">
    <property type="entry name" value="Ribosomal_L32p"/>
    <property type="match status" value="1"/>
</dbReference>
<keyword evidence="3 5" id="KW-0687">Ribonucleoprotein</keyword>
<evidence type="ECO:0000256" key="1">
    <source>
        <dbReference type="ARBA" id="ARBA00008560"/>
    </source>
</evidence>
<evidence type="ECO:0000313" key="7">
    <source>
        <dbReference type="EMBL" id="RZO27225.1"/>
    </source>
</evidence>
<gene>
    <name evidence="5" type="primary">rpmF</name>
    <name evidence="7" type="ORF">EVA92_00330</name>
</gene>
<dbReference type="PANTHER" id="PTHR35534:SF1">
    <property type="entry name" value="LARGE RIBOSOMAL SUBUNIT PROTEIN BL32"/>
    <property type="match status" value="1"/>
</dbReference>
<dbReference type="SUPFAM" id="SSF57829">
    <property type="entry name" value="Zn-binding ribosomal proteins"/>
    <property type="match status" value="1"/>
</dbReference>
<dbReference type="AlphaFoldDB" id="A0A520N1B3"/>
<sequence>MAVQKSKKTRSRIGMRRSHDSLSTNSLSTDQVSGEKHLRHNLSADGFYKGRLVKDLKKKEKESEEDLQQ</sequence>
<comment type="caution">
    <text evidence="7">The sequence shown here is derived from an EMBL/GenBank/DDBJ whole genome shotgun (WGS) entry which is preliminary data.</text>
</comment>
<evidence type="ECO:0000313" key="8">
    <source>
        <dbReference type="Proteomes" id="UP000315825"/>
    </source>
</evidence>
<dbReference type="GO" id="GO:0003735">
    <property type="term" value="F:structural constituent of ribosome"/>
    <property type="evidence" value="ECO:0007669"/>
    <property type="project" value="InterPro"/>
</dbReference>
<evidence type="ECO:0000256" key="3">
    <source>
        <dbReference type="ARBA" id="ARBA00023274"/>
    </source>
</evidence>
<evidence type="ECO:0000256" key="5">
    <source>
        <dbReference type="HAMAP-Rule" id="MF_00340"/>
    </source>
</evidence>
<evidence type="ECO:0000256" key="6">
    <source>
        <dbReference type="SAM" id="MobiDB-lite"/>
    </source>
</evidence>
<dbReference type="InterPro" id="IPR044957">
    <property type="entry name" value="Ribosomal_bL32_bact"/>
</dbReference>